<dbReference type="Pfam" id="PF06094">
    <property type="entry name" value="GGACT"/>
    <property type="match status" value="1"/>
</dbReference>
<evidence type="ECO:0000313" key="2">
    <source>
        <dbReference type="EMBL" id="QIR06185.1"/>
    </source>
</evidence>
<organism evidence="2 3">
    <name type="scientific">Salinivibrio costicola</name>
    <name type="common">Vibrio costicola</name>
    <dbReference type="NCBI Taxonomy" id="51367"/>
    <lineage>
        <taxon>Bacteria</taxon>
        <taxon>Pseudomonadati</taxon>
        <taxon>Pseudomonadota</taxon>
        <taxon>Gammaproteobacteria</taxon>
        <taxon>Vibrionales</taxon>
        <taxon>Vibrionaceae</taxon>
        <taxon>Salinivibrio</taxon>
    </lineage>
</organism>
<evidence type="ECO:0000259" key="1">
    <source>
        <dbReference type="Pfam" id="PF06094"/>
    </source>
</evidence>
<dbReference type="InterPro" id="IPR036568">
    <property type="entry name" value="GGCT-like_sf"/>
</dbReference>
<dbReference type="Gene3D" id="3.10.490.10">
    <property type="entry name" value="Gamma-glutamyl cyclotransferase-like"/>
    <property type="match status" value="1"/>
</dbReference>
<evidence type="ECO:0000313" key="3">
    <source>
        <dbReference type="Proteomes" id="UP000501408"/>
    </source>
</evidence>
<protein>
    <submittedName>
        <fullName evidence="2">Gamma-glutamylcyclotransferase</fullName>
    </submittedName>
</protein>
<dbReference type="CDD" id="cd06661">
    <property type="entry name" value="GGCT_like"/>
    <property type="match status" value="1"/>
</dbReference>
<feature type="domain" description="Gamma-glutamylcyclotransferase AIG2-like" evidence="1">
    <location>
        <begin position="3"/>
        <end position="106"/>
    </location>
</feature>
<sequence length="190" mass="20738">MYLFGYGSLMNPASRALTGESGWACPVTVSGLQRYWSNVSEALISPLVVLEGDGACNGVLVKIAPDALPDFDRREAGYRRLSLDASRIALPKGIALEGPVYVYVAEDRVAPDVHKPIAQSYIDTVMAGCLRYSSDFAAEFLHTTQGWDAAYCNDRAQPRYPRVAGVSDEDRVMIDDLMKTHLGQHPAEAV</sequence>
<dbReference type="Proteomes" id="UP000501408">
    <property type="component" value="Chromosome 1"/>
</dbReference>
<reference evidence="2 3" key="1">
    <citation type="submission" date="2020-03" db="EMBL/GenBank/DDBJ databases">
        <title>Genome mining reveals the biosynthetic pathways of PHA and ectoines of the halophilic strain Salinivibrio costicola M318 isolated from fermented shrimp paste.</title>
        <authorList>
            <person name="Doan T.V."/>
            <person name="Tran L.T."/>
            <person name="Trieu T.A."/>
            <person name="Nguyen Q.V."/>
            <person name="Quach T.N."/>
            <person name="Phi T.Q."/>
            <person name="Kumar S."/>
        </authorList>
    </citation>
    <scope>NUCLEOTIDE SEQUENCE [LARGE SCALE GENOMIC DNA]</scope>
    <source>
        <strain evidence="2 3">M318</strain>
    </source>
</reference>
<proteinExistence type="predicted"/>
<name>A0ABX6K7M1_SALCS</name>
<dbReference type="RefSeq" id="WP_069588484.1">
    <property type="nucleotide sequence ID" value="NZ_CP050266.1"/>
</dbReference>
<dbReference type="InterPro" id="IPR013024">
    <property type="entry name" value="GGCT-like"/>
</dbReference>
<dbReference type="SUPFAM" id="SSF110857">
    <property type="entry name" value="Gamma-glutamyl cyclotransferase-like"/>
    <property type="match status" value="1"/>
</dbReference>
<keyword evidence="3" id="KW-1185">Reference proteome</keyword>
<dbReference type="InterPro" id="IPR009288">
    <property type="entry name" value="AIG2-like_dom"/>
</dbReference>
<dbReference type="EMBL" id="CP050266">
    <property type="protein sequence ID" value="QIR06185.1"/>
    <property type="molecule type" value="Genomic_DNA"/>
</dbReference>
<accession>A0ABX6K7M1</accession>
<gene>
    <name evidence="2" type="ORF">HBA18_07235</name>
</gene>